<dbReference type="PROSITE" id="PS50850">
    <property type="entry name" value="MFS"/>
    <property type="match status" value="1"/>
</dbReference>
<evidence type="ECO:0000313" key="17">
    <source>
        <dbReference type="Proteomes" id="UP000504617"/>
    </source>
</evidence>
<feature type="transmembrane region" description="Helical" evidence="15">
    <location>
        <begin position="145"/>
        <end position="164"/>
    </location>
</feature>
<feature type="transmembrane region" description="Helical" evidence="15">
    <location>
        <begin position="12"/>
        <end position="30"/>
    </location>
</feature>
<evidence type="ECO:0000256" key="5">
    <source>
        <dbReference type="ARBA" id="ARBA00015973"/>
    </source>
</evidence>
<keyword evidence="6 14" id="KW-0813">Transport</keyword>
<reference evidence="18" key="1">
    <citation type="submission" date="2025-08" db="UniProtKB">
        <authorList>
            <consortium name="RefSeq"/>
        </authorList>
    </citation>
    <scope>IDENTIFICATION</scope>
    <source>
        <tissue evidence="18">Skeletal muscle</tissue>
    </source>
</reference>
<evidence type="ECO:0000256" key="14">
    <source>
        <dbReference type="RuleBase" id="RU003346"/>
    </source>
</evidence>
<dbReference type="GO" id="GO:0055056">
    <property type="term" value="F:D-glucose transmembrane transporter activity"/>
    <property type="evidence" value="ECO:0007669"/>
    <property type="project" value="TreeGrafter"/>
</dbReference>
<dbReference type="InterPro" id="IPR005829">
    <property type="entry name" value="Sugar_transporter_CS"/>
</dbReference>
<keyword evidence="8" id="KW-0762">Sugar transport</keyword>
<dbReference type="GO" id="GO:0070837">
    <property type="term" value="P:dehydroascorbic acid transport"/>
    <property type="evidence" value="ECO:0007669"/>
    <property type="project" value="TreeGrafter"/>
</dbReference>
<dbReference type="Proteomes" id="UP000504617">
    <property type="component" value="Unplaced"/>
</dbReference>
<dbReference type="FunFam" id="1.20.1250.20:FF:001511">
    <property type="entry name" value="Solute carrier family 2, facilitated glucose transporter member 5"/>
    <property type="match status" value="1"/>
</dbReference>
<accession>A0A6I9YJN2</accession>
<feature type="transmembrane region" description="Helical" evidence="15">
    <location>
        <begin position="358"/>
        <end position="381"/>
    </location>
</feature>
<keyword evidence="17" id="KW-1185">Reference proteome</keyword>
<keyword evidence="7" id="KW-1003">Cell membrane</keyword>
<keyword evidence="9 15" id="KW-0812">Transmembrane</keyword>
<feature type="domain" description="Major facilitator superfamily (MFS) profile" evidence="16">
    <location>
        <begin position="1"/>
        <end position="447"/>
    </location>
</feature>
<evidence type="ECO:0000256" key="7">
    <source>
        <dbReference type="ARBA" id="ARBA00022475"/>
    </source>
</evidence>
<evidence type="ECO:0000256" key="6">
    <source>
        <dbReference type="ARBA" id="ARBA00022448"/>
    </source>
</evidence>
<dbReference type="InterPro" id="IPR036259">
    <property type="entry name" value="MFS_trans_sf"/>
</dbReference>
<feature type="transmembrane region" description="Helical" evidence="15">
    <location>
        <begin position="176"/>
        <end position="197"/>
    </location>
</feature>
<sequence>MLAPYCRWEAGSTTVTIPHIIIVLLGFQHIHKFLNDTWLSRYQTKLSPSVLTLLWSTIASIFSLGGFFGAHLGGVMAGLLGRKGALLMNNLLALFAATLMGASFPTGLFELLIVGRFLIGMNSGIGLCVQPLYIGEAAPRRLRGAMAMGSSIFLTGGILTGQVMGLRELLGGEERWPFLLSSCGLPAIIQLLSLPWFPESPRFTLLDRGDEAKGVKALKRLHGPLRYHKELEDIQRENFALGGEKTRKPWELFADRSIRWQLIAVICLTMGQQLSGINAIYFYASYVFAETGISPEKIPYVTLGTGMCECLTALTCVLLVESLGRRALILGGYCLMMLWCVILTISLTFQVYAWAPYLSMACIFAFILSFGLGPGGVTNILTTELFMQSSRPAAYTIAGSVSWLSFFTVGMLFPFVVKGLKHYCFVVFLLECSAVATFIFCVIPETKNKTFLEIKREFHKLNFRRVKEPDEELHERQRFCLEV</sequence>
<keyword evidence="10 15" id="KW-1133">Transmembrane helix</keyword>
<dbReference type="GO" id="GO:0046323">
    <property type="term" value="P:D-glucose import"/>
    <property type="evidence" value="ECO:0007669"/>
    <property type="project" value="TreeGrafter"/>
</dbReference>
<evidence type="ECO:0000256" key="15">
    <source>
        <dbReference type="SAM" id="Phobius"/>
    </source>
</evidence>
<dbReference type="AlphaFoldDB" id="A0A6I9YJN2"/>
<evidence type="ECO:0000256" key="10">
    <source>
        <dbReference type="ARBA" id="ARBA00022989"/>
    </source>
</evidence>
<dbReference type="Gene3D" id="1.20.1250.20">
    <property type="entry name" value="MFS general substrate transporter like domains"/>
    <property type="match status" value="1"/>
</dbReference>
<dbReference type="SUPFAM" id="SSF103473">
    <property type="entry name" value="MFS general substrate transporter"/>
    <property type="match status" value="1"/>
</dbReference>
<proteinExistence type="inferred from homology"/>
<dbReference type="GeneID" id="106550575"/>
<keyword evidence="11 15" id="KW-0472">Membrane</keyword>
<dbReference type="GO" id="GO:1990539">
    <property type="term" value="P:fructose import across plasma membrane"/>
    <property type="evidence" value="ECO:0007669"/>
    <property type="project" value="UniProtKB-ARBA"/>
</dbReference>
<evidence type="ECO:0000259" key="16">
    <source>
        <dbReference type="PROSITE" id="PS50850"/>
    </source>
</evidence>
<evidence type="ECO:0000256" key="8">
    <source>
        <dbReference type="ARBA" id="ARBA00022597"/>
    </source>
</evidence>
<dbReference type="InterPro" id="IPR003663">
    <property type="entry name" value="Sugar/inositol_transpt"/>
</dbReference>
<feature type="transmembrane region" description="Helical" evidence="15">
    <location>
        <begin position="50"/>
        <end position="73"/>
    </location>
</feature>
<comment type="catalytic activity">
    <reaction evidence="1">
        <text>D-fructose(out) = D-fructose(in)</text>
        <dbReference type="Rhea" id="RHEA:60372"/>
        <dbReference type="ChEBI" id="CHEBI:37721"/>
    </reaction>
</comment>
<protein>
    <recommendedName>
        <fullName evidence="5">Solute carrier family 2, facilitated glucose transporter member 5</fullName>
    </recommendedName>
    <alternativeName>
        <fullName evidence="13">Fructose transporter</fullName>
    </alternativeName>
    <alternativeName>
        <fullName evidence="12">Glucose transporter type 5, small intestine</fullName>
    </alternativeName>
</protein>
<dbReference type="GO" id="GO:0042383">
    <property type="term" value="C:sarcolemma"/>
    <property type="evidence" value="ECO:0007669"/>
    <property type="project" value="UniProtKB-SubCell"/>
</dbReference>
<dbReference type="GO" id="GO:0005353">
    <property type="term" value="F:fructose transmembrane transporter activity"/>
    <property type="evidence" value="ECO:0007669"/>
    <property type="project" value="UniProtKB-ARBA"/>
</dbReference>
<dbReference type="InterPro" id="IPR045263">
    <property type="entry name" value="GLUT"/>
</dbReference>
<dbReference type="PANTHER" id="PTHR23503">
    <property type="entry name" value="SOLUTE CARRIER FAMILY 2"/>
    <property type="match status" value="1"/>
</dbReference>
<dbReference type="NCBIfam" id="TIGR00879">
    <property type="entry name" value="SP"/>
    <property type="match status" value="1"/>
</dbReference>
<evidence type="ECO:0000256" key="12">
    <source>
        <dbReference type="ARBA" id="ARBA00029961"/>
    </source>
</evidence>
<dbReference type="KEGG" id="tsr:106550575"/>
<dbReference type="PANTHER" id="PTHR23503:SF1">
    <property type="entry name" value="MAJOR FACILITATOR SUPERFAMILY (MFS) PROFILE DOMAIN-CONTAINING PROTEIN"/>
    <property type="match status" value="1"/>
</dbReference>
<dbReference type="PROSITE" id="PS00217">
    <property type="entry name" value="SUGAR_TRANSPORT_2"/>
    <property type="match status" value="1"/>
</dbReference>
<evidence type="ECO:0000256" key="13">
    <source>
        <dbReference type="ARBA" id="ARBA00031099"/>
    </source>
</evidence>
<feature type="transmembrane region" description="Helical" evidence="15">
    <location>
        <begin position="262"/>
        <end position="286"/>
    </location>
</feature>
<dbReference type="RefSeq" id="XP_013923985.1">
    <property type="nucleotide sequence ID" value="XM_014068510.1"/>
</dbReference>
<comment type="subcellular location">
    <subcellularLocation>
        <location evidence="2">Cell membrane</location>
        <location evidence="2">Sarcolemma</location>
    </subcellularLocation>
    <subcellularLocation>
        <location evidence="3">Cell membrane</location>
        <topology evidence="3">Multi-pass membrane protein</topology>
    </subcellularLocation>
</comment>
<evidence type="ECO:0000256" key="3">
    <source>
        <dbReference type="ARBA" id="ARBA00004651"/>
    </source>
</evidence>
<evidence type="ECO:0000256" key="4">
    <source>
        <dbReference type="ARBA" id="ARBA00007004"/>
    </source>
</evidence>
<feature type="transmembrane region" description="Helical" evidence="15">
    <location>
        <begin position="85"/>
        <end position="105"/>
    </location>
</feature>
<dbReference type="InterPro" id="IPR020846">
    <property type="entry name" value="MFS_dom"/>
</dbReference>
<evidence type="ECO:0000256" key="9">
    <source>
        <dbReference type="ARBA" id="ARBA00022692"/>
    </source>
</evidence>
<feature type="transmembrane region" description="Helical" evidence="15">
    <location>
        <begin position="111"/>
        <end position="133"/>
    </location>
</feature>
<comment type="similarity">
    <text evidence="4">Belongs to the major facilitator superfamily. Sugar transporter (TC 2.A.1.1) family. Glucose transporter subfamily.</text>
</comment>
<dbReference type="Pfam" id="PF00083">
    <property type="entry name" value="Sugar_tr"/>
    <property type="match status" value="1"/>
</dbReference>
<dbReference type="OrthoDB" id="8120565at2759"/>
<gene>
    <name evidence="18" type="primary">LOC106550575</name>
</gene>
<dbReference type="InterPro" id="IPR005828">
    <property type="entry name" value="MFS_sugar_transport-like"/>
</dbReference>
<evidence type="ECO:0000256" key="1">
    <source>
        <dbReference type="ARBA" id="ARBA00000590"/>
    </source>
</evidence>
<name>A0A6I9YJN2_9SAUR</name>
<organism evidence="17 18">
    <name type="scientific">Thamnophis sirtalis</name>
    <dbReference type="NCBI Taxonomy" id="35019"/>
    <lineage>
        <taxon>Eukaryota</taxon>
        <taxon>Metazoa</taxon>
        <taxon>Chordata</taxon>
        <taxon>Craniata</taxon>
        <taxon>Vertebrata</taxon>
        <taxon>Euteleostomi</taxon>
        <taxon>Lepidosauria</taxon>
        <taxon>Squamata</taxon>
        <taxon>Bifurcata</taxon>
        <taxon>Unidentata</taxon>
        <taxon>Episquamata</taxon>
        <taxon>Toxicofera</taxon>
        <taxon>Serpentes</taxon>
        <taxon>Colubroidea</taxon>
        <taxon>Colubridae</taxon>
        <taxon>Natricinae</taxon>
        <taxon>Thamnophis</taxon>
    </lineage>
</organism>
<feature type="transmembrane region" description="Helical" evidence="15">
    <location>
        <begin position="327"/>
        <end position="352"/>
    </location>
</feature>
<evidence type="ECO:0000256" key="2">
    <source>
        <dbReference type="ARBA" id="ARBA00004135"/>
    </source>
</evidence>
<evidence type="ECO:0000313" key="18">
    <source>
        <dbReference type="RefSeq" id="XP_013923985.1"/>
    </source>
</evidence>
<dbReference type="PRINTS" id="PR00171">
    <property type="entry name" value="SUGRTRNSPORT"/>
</dbReference>
<feature type="transmembrane region" description="Helical" evidence="15">
    <location>
        <begin position="423"/>
        <end position="443"/>
    </location>
</feature>
<feature type="transmembrane region" description="Helical" evidence="15">
    <location>
        <begin position="393"/>
        <end position="417"/>
    </location>
</feature>
<feature type="transmembrane region" description="Helical" evidence="15">
    <location>
        <begin position="298"/>
        <end position="320"/>
    </location>
</feature>
<evidence type="ECO:0000256" key="11">
    <source>
        <dbReference type="ARBA" id="ARBA00023136"/>
    </source>
</evidence>